<dbReference type="Pfam" id="PF13411">
    <property type="entry name" value="MerR_1"/>
    <property type="match status" value="1"/>
</dbReference>
<dbReference type="CDD" id="cd00592">
    <property type="entry name" value="HTH_MerR-like"/>
    <property type="match status" value="1"/>
</dbReference>
<dbReference type="PROSITE" id="PS00552">
    <property type="entry name" value="HTH_MERR_1"/>
    <property type="match status" value="1"/>
</dbReference>
<evidence type="ECO:0000313" key="6">
    <source>
        <dbReference type="EMBL" id="SET53684.1"/>
    </source>
</evidence>
<evidence type="ECO:0000313" key="7">
    <source>
        <dbReference type="Proteomes" id="UP000198508"/>
    </source>
</evidence>
<reference evidence="7" key="1">
    <citation type="submission" date="2016-10" db="EMBL/GenBank/DDBJ databases">
        <authorList>
            <person name="Varghese N."/>
            <person name="Submissions S."/>
        </authorList>
    </citation>
    <scope>NUCLEOTIDE SEQUENCE [LARGE SCALE GENOMIC DNA]</scope>
    <source>
        <strain evidence="7">NLAE-zl-G277</strain>
    </source>
</reference>
<dbReference type="RefSeq" id="WP_092362737.1">
    <property type="nucleotide sequence ID" value="NZ_FOIM01000008.1"/>
</dbReference>
<evidence type="ECO:0000259" key="5">
    <source>
        <dbReference type="PROSITE" id="PS50937"/>
    </source>
</evidence>
<dbReference type="EMBL" id="FOIM01000008">
    <property type="protein sequence ID" value="SET53684.1"/>
    <property type="molecule type" value="Genomic_DNA"/>
</dbReference>
<proteinExistence type="predicted"/>
<dbReference type="Proteomes" id="UP000198508">
    <property type="component" value="Unassembled WGS sequence"/>
</dbReference>
<keyword evidence="4" id="KW-0804">Transcription</keyword>
<dbReference type="InterPro" id="IPR000551">
    <property type="entry name" value="MerR-type_HTH_dom"/>
</dbReference>
<dbReference type="InterPro" id="IPR009061">
    <property type="entry name" value="DNA-bd_dom_put_sf"/>
</dbReference>
<accession>A0A1I0F6E3</accession>
<dbReference type="PANTHER" id="PTHR30204:SF69">
    <property type="entry name" value="MERR-FAMILY TRANSCRIPTIONAL REGULATOR"/>
    <property type="match status" value="1"/>
</dbReference>
<sequence>MEKQEYRIGDVADIVGLSRDALRFYEKKGVITSRKKENGYRYYSENDIYRLMYVLYQRKMNTSLEDIGGLVMEGTTPPDLRAWARQRIAEETAKMRCHQQAVTRLKLIERDLNAIENSKDVFRVKRFPKCYIMGKCGSLQEGLKEWFRLAARGAGLDMSYFYNVLNYTPEEGLVQEETQLLLYRGIEPYLDPDIDLEKCPVTEEMDCVYSVMESPRPLPDEAVYRRMAGWAESQGLRHKQRLYANDMMTFFKTDTMTYCLELYLPVETEKD</sequence>
<evidence type="ECO:0000256" key="3">
    <source>
        <dbReference type="ARBA" id="ARBA00023125"/>
    </source>
</evidence>
<evidence type="ECO:0000256" key="4">
    <source>
        <dbReference type="ARBA" id="ARBA00023163"/>
    </source>
</evidence>
<organism evidence="6 7">
    <name type="scientific">Enterocloster lavalensis</name>
    <dbReference type="NCBI Taxonomy" id="460384"/>
    <lineage>
        <taxon>Bacteria</taxon>
        <taxon>Bacillati</taxon>
        <taxon>Bacillota</taxon>
        <taxon>Clostridia</taxon>
        <taxon>Lachnospirales</taxon>
        <taxon>Lachnospiraceae</taxon>
        <taxon>Enterocloster</taxon>
    </lineage>
</organism>
<evidence type="ECO:0000256" key="1">
    <source>
        <dbReference type="ARBA" id="ARBA00022491"/>
    </source>
</evidence>
<dbReference type="SMART" id="SM00422">
    <property type="entry name" value="HTH_MERR"/>
    <property type="match status" value="1"/>
</dbReference>
<keyword evidence="7" id="KW-1185">Reference proteome</keyword>
<keyword evidence="3 6" id="KW-0238">DNA-binding</keyword>
<dbReference type="Gene3D" id="1.10.1660.10">
    <property type="match status" value="1"/>
</dbReference>
<keyword evidence="1" id="KW-0678">Repressor</keyword>
<dbReference type="PRINTS" id="PR00040">
    <property type="entry name" value="HTHMERR"/>
</dbReference>
<dbReference type="PROSITE" id="PS50937">
    <property type="entry name" value="HTH_MERR_2"/>
    <property type="match status" value="1"/>
</dbReference>
<dbReference type="PANTHER" id="PTHR30204">
    <property type="entry name" value="REDOX-CYCLING DRUG-SENSING TRANSCRIPTIONAL ACTIVATOR SOXR"/>
    <property type="match status" value="1"/>
</dbReference>
<dbReference type="GO" id="GO:0003700">
    <property type="term" value="F:DNA-binding transcription factor activity"/>
    <property type="evidence" value="ECO:0007669"/>
    <property type="project" value="InterPro"/>
</dbReference>
<keyword evidence="2" id="KW-0805">Transcription regulation</keyword>
<evidence type="ECO:0000256" key="2">
    <source>
        <dbReference type="ARBA" id="ARBA00023015"/>
    </source>
</evidence>
<dbReference type="AlphaFoldDB" id="A0A1I0F6E3"/>
<dbReference type="GO" id="GO:0003677">
    <property type="term" value="F:DNA binding"/>
    <property type="evidence" value="ECO:0007669"/>
    <property type="project" value="UniProtKB-KW"/>
</dbReference>
<dbReference type="SUPFAM" id="SSF46955">
    <property type="entry name" value="Putative DNA-binding domain"/>
    <property type="match status" value="1"/>
</dbReference>
<dbReference type="STRING" id="460384.SAMN05216313_10823"/>
<name>A0A1I0F6E3_9FIRM</name>
<feature type="domain" description="HTH merR-type" evidence="5">
    <location>
        <begin position="5"/>
        <end position="73"/>
    </location>
</feature>
<protein>
    <submittedName>
        <fullName evidence="6">DNA-binding transcriptional regulator, MerR family</fullName>
    </submittedName>
</protein>
<gene>
    <name evidence="6" type="ORF">SAMN05216313_10823</name>
</gene>
<dbReference type="InterPro" id="IPR047057">
    <property type="entry name" value="MerR_fam"/>
</dbReference>